<sequence length="268" mass="29298">MMDFKALLGSVTPSGRDNEYTAQLDESWLQGRTAFGGLSAALIVKAMLFQVPADRRLRSLSVMFVGPVPAGEHRIVIRELRVGGSVTHIQGEILCNNEVGATVSAAFGKDRPSAVSLAGPTMPTGITPPDDCFVFPYIQGITPEFTRHFDMRLISGKLPFSQAESADFSMWLAFKESGEIDIPVLIALADVPPMPGLNMIKPPGMGSSLSWYLEFPSALPKADMSDWFFYDYRSDAAGVGYFHNYATMWAANGKPLIFSRQVATVFEK</sequence>
<feature type="domain" description="Acyl-CoA thioesterase-like C-terminal" evidence="2">
    <location>
        <begin position="129"/>
        <end position="265"/>
    </location>
</feature>
<evidence type="ECO:0000259" key="2">
    <source>
        <dbReference type="Pfam" id="PF20789"/>
    </source>
</evidence>
<dbReference type="Pfam" id="PF20789">
    <property type="entry name" value="4HBT_3C"/>
    <property type="match status" value="1"/>
</dbReference>
<name>A0A5S9NWV2_9GAMM</name>
<evidence type="ECO:0000259" key="1">
    <source>
        <dbReference type="Pfam" id="PF13622"/>
    </source>
</evidence>
<dbReference type="Pfam" id="PF13622">
    <property type="entry name" value="4HBT_3"/>
    <property type="match status" value="1"/>
</dbReference>
<dbReference type="EMBL" id="CACSIM010000002">
    <property type="protein sequence ID" value="CAA0095245.1"/>
    <property type="molecule type" value="Genomic_DNA"/>
</dbReference>
<evidence type="ECO:0000313" key="5">
    <source>
        <dbReference type="Proteomes" id="UP000435877"/>
    </source>
</evidence>
<keyword evidence="5" id="KW-1185">Reference proteome</keyword>
<dbReference type="Proteomes" id="UP000439591">
    <property type="component" value="Unassembled WGS sequence"/>
</dbReference>
<gene>
    <name evidence="3" type="ORF">IHBHHGIJ_01637</name>
    <name evidence="4" type="ORF">KFEGEMFD_01239</name>
</gene>
<dbReference type="InterPro" id="IPR029069">
    <property type="entry name" value="HotDog_dom_sf"/>
</dbReference>
<feature type="domain" description="Acyl-CoA thioesterase-like N-terminal HotDog" evidence="1">
    <location>
        <begin position="25"/>
        <end position="108"/>
    </location>
</feature>
<dbReference type="RefSeq" id="WP_159268288.1">
    <property type="nucleotide sequence ID" value="NZ_CACSIK010000001.1"/>
</dbReference>
<accession>A0A5S9NWV2</accession>
<reference evidence="5 6" key="1">
    <citation type="submission" date="2019-11" db="EMBL/GenBank/DDBJ databases">
        <authorList>
            <person name="Holert J."/>
        </authorList>
    </citation>
    <scope>NUCLEOTIDE SEQUENCE [LARGE SCALE GENOMIC DNA]</scope>
    <source>
        <strain evidence="4">BC3_2A</strain>
        <strain evidence="3">SB11_1A</strain>
    </source>
</reference>
<dbReference type="Gene3D" id="2.40.160.210">
    <property type="entry name" value="Acyl-CoA thioesterase, double hotdog domain"/>
    <property type="match status" value="1"/>
</dbReference>
<evidence type="ECO:0000313" key="6">
    <source>
        <dbReference type="Proteomes" id="UP000439591"/>
    </source>
</evidence>
<organism evidence="4 6">
    <name type="scientific">Zhongshania aliphaticivorans</name>
    <dbReference type="NCBI Taxonomy" id="1470434"/>
    <lineage>
        <taxon>Bacteria</taxon>
        <taxon>Pseudomonadati</taxon>
        <taxon>Pseudomonadota</taxon>
        <taxon>Gammaproteobacteria</taxon>
        <taxon>Cellvibrionales</taxon>
        <taxon>Spongiibacteraceae</taxon>
        <taxon>Zhongshania</taxon>
    </lineage>
</organism>
<dbReference type="InterPro" id="IPR049450">
    <property type="entry name" value="ACOT8-like_C"/>
</dbReference>
<proteinExistence type="predicted"/>
<dbReference type="InterPro" id="IPR042171">
    <property type="entry name" value="Acyl-CoA_hotdog"/>
</dbReference>
<dbReference type="SUPFAM" id="SSF54637">
    <property type="entry name" value="Thioesterase/thiol ester dehydrase-isomerase"/>
    <property type="match status" value="2"/>
</dbReference>
<evidence type="ECO:0008006" key="7">
    <source>
        <dbReference type="Google" id="ProtNLM"/>
    </source>
</evidence>
<evidence type="ECO:0000313" key="4">
    <source>
        <dbReference type="EMBL" id="CAA0095245.1"/>
    </source>
</evidence>
<dbReference type="Proteomes" id="UP000435877">
    <property type="component" value="Unassembled WGS sequence"/>
</dbReference>
<dbReference type="InterPro" id="IPR049449">
    <property type="entry name" value="TesB_ACOT8-like_N"/>
</dbReference>
<dbReference type="OrthoDB" id="7059210at2"/>
<protein>
    <recommendedName>
        <fullName evidence="7">Acyl-CoA thioesterase</fullName>
    </recommendedName>
</protein>
<dbReference type="EMBL" id="CACSIK010000001">
    <property type="protein sequence ID" value="CAA0088836.1"/>
    <property type="molecule type" value="Genomic_DNA"/>
</dbReference>
<evidence type="ECO:0000313" key="3">
    <source>
        <dbReference type="EMBL" id="CAA0088836.1"/>
    </source>
</evidence>
<dbReference type="AlphaFoldDB" id="A0A5S9NWV2"/>